<reference evidence="4" key="1">
    <citation type="submission" date="2016-02" db="EMBL/GenBank/DDBJ databases">
        <title>Draft Genome Sequence of Sporotomaculum syntrophicum Strain FB, a Syntrophic Benzoate Degrader.</title>
        <authorList>
            <person name="Nobu M.K."/>
            <person name="Narihiro T."/>
            <person name="Qiu Y.-L."/>
            <person name="Ohashi A."/>
            <person name="Liu W.-T."/>
            <person name="Yuji S."/>
        </authorList>
    </citation>
    <scope>NUCLEOTIDE SEQUENCE</scope>
    <source>
        <strain evidence="4">FB</strain>
    </source>
</reference>
<dbReference type="PANTHER" id="PTHR43308">
    <property type="entry name" value="OUTER MEMBRANE PROTEIN ALPHA-RELATED"/>
    <property type="match status" value="1"/>
</dbReference>
<keyword evidence="4" id="KW-0326">Glycosidase</keyword>
<evidence type="ECO:0000256" key="2">
    <source>
        <dbReference type="SAM" id="SignalP"/>
    </source>
</evidence>
<feature type="domain" description="SLH" evidence="3">
    <location>
        <begin position="110"/>
        <end position="168"/>
    </location>
</feature>
<keyword evidence="5" id="KW-1185">Reference proteome</keyword>
<protein>
    <submittedName>
        <fullName evidence="4">Endo-1,4-beta-xylanase A</fullName>
        <ecNumber evidence="4">3.2.1.8</ecNumber>
    </submittedName>
</protein>
<evidence type="ECO:0000259" key="3">
    <source>
        <dbReference type="PROSITE" id="PS51272"/>
    </source>
</evidence>
<keyword evidence="4" id="KW-0378">Hydrolase</keyword>
<dbReference type="RefSeq" id="WP_161820855.1">
    <property type="nucleotide sequence ID" value="NZ_LSRS01000001.1"/>
</dbReference>
<evidence type="ECO:0000313" key="5">
    <source>
        <dbReference type="Proteomes" id="UP000798488"/>
    </source>
</evidence>
<dbReference type="Proteomes" id="UP000798488">
    <property type="component" value="Unassembled WGS sequence"/>
</dbReference>
<dbReference type="GO" id="GO:0031176">
    <property type="term" value="F:endo-1,4-beta-xylanase activity"/>
    <property type="evidence" value="ECO:0007669"/>
    <property type="project" value="UniProtKB-EC"/>
</dbReference>
<dbReference type="InterPro" id="IPR051465">
    <property type="entry name" value="Cell_Envelope_Struct_Comp"/>
</dbReference>
<dbReference type="OrthoDB" id="1804207at2"/>
<dbReference type="PROSITE" id="PS51272">
    <property type="entry name" value="SLH"/>
    <property type="match status" value="3"/>
</dbReference>
<dbReference type="Pfam" id="PF00395">
    <property type="entry name" value="SLH"/>
    <property type="match status" value="3"/>
</dbReference>
<keyword evidence="1" id="KW-0677">Repeat</keyword>
<accession>A0A9D3B099</accession>
<feature type="domain" description="SLH" evidence="3">
    <location>
        <begin position="46"/>
        <end position="109"/>
    </location>
</feature>
<dbReference type="PANTHER" id="PTHR43308:SF5">
    <property type="entry name" value="S-LAYER PROTEIN _ PEPTIDOGLYCAN ENDO-BETA-N-ACETYLGLUCOSAMINIDASE"/>
    <property type="match status" value="1"/>
</dbReference>
<dbReference type="InterPro" id="IPR001119">
    <property type="entry name" value="SLH_dom"/>
</dbReference>
<gene>
    <name evidence="4" type="primary">xynA1_1</name>
    <name evidence="4" type="ORF">SPSYN_00447</name>
</gene>
<dbReference type="EMBL" id="LSRS01000001">
    <property type="protein sequence ID" value="KAF1086728.1"/>
    <property type="molecule type" value="Genomic_DNA"/>
</dbReference>
<dbReference type="EC" id="3.2.1.8" evidence="4"/>
<organism evidence="4 5">
    <name type="scientific">Sporotomaculum syntrophicum</name>
    <dbReference type="NCBI Taxonomy" id="182264"/>
    <lineage>
        <taxon>Bacteria</taxon>
        <taxon>Bacillati</taxon>
        <taxon>Bacillota</taxon>
        <taxon>Clostridia</taxon>
        <taxon>Eubacteriales</taxon>
        <taxon>Desulfallaceae</taxon>
        <taxon>Sporotomaculum</taxon>
    </lineage>
</organism>
<feature type="chain" id="PRO_5038428037" evidence="2">
    <location>
        <begin position="22"/>
        <end position="459"/>
    </location>
</feature>
<dbReference type="AlphaFoldDB" id="A0A9D3B099"/>
<keyword evidence="2" id="KW-0732">Signal</keyword>
<name>A0A9D3B099_9FIRM</name>
<feature type="signal peptide" evidence="2">
    <location>
        <begin position="1"/>
        <end position="21"/>
    </location>
</feature>
<comment type="caution">
    <text evidence="4">The sequence shown here is derived from an EMBL/GenBank/DDBJ whole genome shotgun (WGS) entry which is preliminary data.</text>
</comment>
<evidence type="ECO:0000313" key="4">
    <source>
        <dbReference type="EMBL" id="KAF1086728.1"/>
    </source>
</evidence>
<proteinExistence type="predicted"/>
<evidence type="ECO:0000256" key="1">
    <source>
        <dbReference type="ARBA" id="ARBA00022737"/>
    </source>
</evidence>
<sequence>MKRITLFLITGLLLITSSISAAWAVPDNAAKAGSQDKTIADSEIQMMGNKFKDAANLWCSASIQQMADVGLISGYTDGSFRPHKNASQAEMITLLMRLVELNGTAGEATDSIQLQAVPGWAKTAVQQAVALKIISLDQFQPDQPATRLQTCLALAKALEAKGLLEPVKYASPTFADSSMIDEDDLKYIIAMYQAGYINGTPGNKFLPQNGITRGEMAAIMARIQVDLEQEDDGETAQAAQSELESYLLSHHAAIKYIPVEKLTLDGGADRAEVKVYVNLVTYADEWDDLEKNYIKNWLNYLIRDIHNKLAKQTVVKCEIINTHNNDTVIRYVKKGAGDLAGNYNDLSVNDVFEVEAKVDGDRFDIGGITFAVVFINYAENDEITVDLAALKYFITSPWDVMKSDDIKDNVVGICEKIAAEFYRLADVEPTTVTISFYDHKSQLIKSYKYDIGKELLVRL</sequence>
<feature type="domain" description="SLH" evidence="3">
    <location>
        <begin position="171"/>
        <end position="234"/>
    </location>
</feature>